<dbReference type="InterPro" id="IPR017900">
    <property type="entry name" value="4Fe4S_Fe_S_CS"/>
</dbReference>
<evidence type="ECO:0000313" key="14">
    <source>
        <dbReference type="EMBL" id="SKA84595.1"/>
    </source>
</evidence>
<reference evidence="14 15" key="1">
    <citation type="submission" date="2017-02" db="EMBL/GenBank/DDBJ databases">
        <authorList>
            <person name="Peterson S.W."/>
        </authorList>
    </citation>
    <scope>NUCLEOTIDE SEQUENCE [LARGE SCALE GENOMIC DNA]</scope>
    <source>
        <strain evidence="14 15">DSM 16080</strain>
    </source>
</reference>
<dbReference type="PANTHER" id="PTHR10849">
    <property type="entry name" value="NADH DEHYDROGENASE UBIQUINONE IRON-SULFUR PROTEIN 8, MITOCHONDRIAL"/>
    <property type="match status" value="1"/>
</dbReference>
<keyword evidence="6" id="KW-1278">Translocase</keyword>
<feature type="domain" description="4Fe-4S ferredoxin-type" evidence="13">
    <location>
        <begin position="56"/>
        <end position="88"/>
    </location>
</feature>
<evidence type="ECO:0000256" key="12">
    <source>
        <dbReference type="SAM" id="MobiDB-lite"/>
    </source>
</evidence>
<dbReference type="PROSITE" id="PS51379">
    <property type="entry name" value="4FE4S_FER_2"/>
    <property type="match status" value="2"/>
</dbReference>
<dbReference type="GO" id="GO:0048038">
    <property type="term" value="F:quinone binding"/>
    <property type="evidence" value="ECO:0007669"/>
    <property type="project" value="UniProtKB-KW"/>
</dbReference>
<evidence type="ECO:0000256" key="10">
    <source>
        <dbReference type="ARBA" id="ARBA00023075"/>
    </source>
</evidence>
<dbReference type="GO" id="GO:0046872">
    <property type="term" value="F:metal ion binding"/>
    <property type="evidence" value="ECO:0007669"/>
    <property type="project" value="UniProtKB-KW"/>
</dbReference>
<evidence type="ECO:0000256" key="1">
    <source>
        <dbReference type="ARBA" id="ARBA00022475"/>
    </source>
</evidence>
<dbReference type="Gene3D" id="3.30.70.3270">
    <property type="match status" value="1"/>
</dbReference>
<keyword evidence="11" id="KW-0472">Membrane</keyword>
<gene>
    <name evidence="14" type="ORF">SAMN02745704_01783</name>
</gene>
<dbReference type="Pfam" id="PF12838">
    <property type="entry name" value="Fer4_7"/>
    <property type="match status" value="1"/>
</dbReference>
<dbReference type="Proteomes" id="UP000190027">
    <property type="component" value="Unassembled WGS sequence"/>
</dbReference>
<dbReference type="SUPFAM" id="SSF54862">
    <property type="entry name" value="4Fe-4S ferredoxins"/>
    <property type="match status" value="1"/>
</dbReference>
<protein>
    <submittedName>
        <fullName evidence="14">NADH-quinone oxidoreductase subunit I</fullName>
    </submittedName>
</protein>
<evidence type="ECO:0000256" key="11">
    <source>
        <dbReference type="ARBA" id="ARBA00023136"/>
    </source>
</evidence>
<evidence type="ECO:0000259" key="13">
    <source>
        <dbReference type="PROSITE" id="PS51379"/>
    </source>
</evidence>
<keyword evidence="5" id="KW-0677">Repeat</keyword>
<evidence type="ECO:0000256" key="9">
    <source>
        <dbReference type="ARBA" id="ARBA00023027"/>
    </source>
</evidence>
<evidence type="ECO:0000256" key="6">
    <source>
        <dbReference type="ARBA" id="ARBA00022967"/>
    </source>
</evidence>
<evidence type="ECO:0000256" key="5">
    <source>
        <dbReference type="ARBA" id="ARBA00022737"/>
    </source>
</evidence>
<name>A0A1T4X6B3_9BACT</name>
<evidence type="ECO:0000313" key="15">
    <source>
        <dbReference type="Proteomes" id="UP000190027"/>
    </source>
</evidence>
<evidence type="ECO:0000256" key="4">
    <source>
        <dbReference type="ARBA" id="ARBA00022723"/>
    </source>
</evidence>
<evidence type="ECO:0000256" key="2">
    <source>
        <dbReference type="ARBA" id="ARBA00022485"/>
    </source>
</evidence>
<sequence length="196" mass="21497">MSAVKEVIQSVKDLWSLFVGLRVTGKYFVQPTVTVHYPRETVDEDVEQTFGGHVELVPKPKDPLKAKCIACMMCVTNCPSGCLTVVKAKAPKPTPEEEQAMKEAEERGEKVKKPKAPKEPAKFMYDYSLCSLCGTCIENCPVGSLRYSNNIYLVGTSRDDFKFDLLQRLQRQAEQSAKAVPGASAADTASAAKSEA</sequence>
<feature type="compositionally biased region" description="Low complexity" evidence="12">
    <location>
        <begin position="179"/>
        <end position="196"/>
    </location>
</feature>
<dbReference type="AlphaFoldDB" id="A0A1T4X6B3"/>
<keyword evidence="10" id="KW-0830">Ubiquinone</keyword>
<keyword evidence="2" id="KW-0004">4Fe-4S</keyword>
<dbReference type="EMBL" id="FUYC01000007">
    <property type="protein sequence ID" value="SKA84595.1"/>
    <property type="molecule type" value="Genomic_DNA"/>
</dbReference>
<organism evidence="14 15">
    <name type="scientific">Paucidesulfovibrio gracilis DSM 16080</name>
    <dbReference type="NCBI Taxonomy" id="1121449"/>
    <lineage>
        <taxon>Bacteria</taxon>
        <taxon>Pseudomonadati</taxon>
        <taxon>Thermodesulfobacteriota</taxon>
        <taxon>Desulfovibrionia</taxon>
        <taxon>Desulfovibrionales</taxon>
        <taxon>Desulfovibrionaceae</taxon>
        <taxon>Paucidesulfovibrio</taxon>
    </lineage>
</organism>
<dbReference type="InterPro" id="IPR017896">
    <property type="entry name" value="4Fe4S_Fe-S-bd"/>
</dbReference>
<feature type="region of interest" description="Disordered" evidence="12">
    <location>
        <begin position="174"/>
        <end position="196"/>
    </location>
</feature>
<dbReference type="InterPro" id="IPR010226">
    <property type="entry name" value="NADH_quinone_OxRdtase_chainI"/>
</dbReference>
<feature type="region of interest" description="Disordered" evidence="12">
    <location>
        <begin position="93"/>
        <end position="115"/>
    </location>
</feature>
<dbReference type="PANTHER" id="PTHR10849:SF24">
    <property type="entry name" value="NADH-QUINONE OXIDOREDUCTASE SUBUNIT I 2"/>
    <property type="match status" value="1"/>
</dbReference>
<accession>A0A1T4X6B3</accession>
<keyword evidence="15" id="KW-1185">Reference proteome</keyword>
<feature type="compositionally biased region" description="Basic and acidic residues" evidence="12">
    <location>
        <begin position="99"/>
        <end position="115"/>
    </location>
</feature>
<evidence type="ECO:0000256" key="8">
    <source>
        <dbReference type="ARBA" id="ARBA00023014"/>
    </source>
</evidence>
<keyword evidence="9" id="KW-0520">NAD</keyword>
<dbReference type="PROSITE" id="PS00198">
    <property type="entry name" value="4FE4S_FER_1"/>
    <property type="match status" value="2"/>
</dbReference>
<evidence type="ECO:0000256" key="7">
    <source>
        <dbReference type="ARBA" id="ARBA00023004"/>
    </source>
</evidence>
<keyword evidence="1" id="KW-1003">Cell membrane</keyword>
<dbReference type="GO" id="GO:0016651">
    <property type="term" value="F:oxidoreductase activity, acting on NAD(P)H"/>
    <property type="evidence" value="ECO:0007669"/>
    <property type="project" value="InterPro"/>
</dbReference>
<proteinExistence type="predicted"/>
<dbReference type="GO" id="GO:0016020">
    <property type="term" value="C:membrane"/>
    <property type="evidence" value="ECO:0007669"/>
    <property type="project" value="InterPro"/>
</dbReference>
<dbReference type="GO" id="GO:0051539">
    <property type="term" value="F:4 iron, 4 sulfur cluster binding"/>
    <property type="evidence" value="ECO:0007669"/>
    <property type="project" value="UniProtKB-KW"/>
</dbReference>
<keyword evidence="3" id="KW-0874">Quinone</keyword>
<dbReference type="STRING" id="1121449.SAMN02745704_01783"/>
<keyword evidence="4" id="KW-0479">Metal-binding</keyword>
<keyword evidence="7" id="KW-0408">Iron</keyword>
<keyword evidence="8" id="KW-0411">Iron-sulfur</keyword>
<feature type="domain" description="4Fe-4S ferredoxin-type" evidence="13">
    <location>
        <begin position="121"/>
        <end position="150"/>
    </location>
</feature>
<dbReference type="OrthoDB" id="9808559at2"/>
<dbReference type="RefSeq" id="WP_078717345.1">
    <property type="nucleotide sequence ID" value="NZ_FUYC01000007.1"/>
</dbReference>
<evidence type="ECO:0000256" key="3">
    <source>
        <dbReference type="ARBA" id="ARBA00022719"/>
    </source>
</evidence>